<reference evidence="1 3" key="1">
    <citation type="submission" date="2017-01" db="EMBL/GenBank/DDBJ databases">
        <authorList>
            <person name="Varghese N."/>
            <person name="Submissions S."/>
        </authorList>
    </citation>
    <scope>NUCLEOTIDE SEQUENCE [LARGE SCALE GENOMIC DNA]</scope>
    <source>
        <strain evidence="1 3">ATCC 27950</strain>
    </source>
</reference>
<protein>
    <submittedName>
        <fullName evidence="2">Uncharacterized protein</fullName>
    </submittedName>
</protein>
<keyword evidence="3" id="KW-1185">Reference proteome</keyword>
<dbReference type="EMBL" id="UFVS01000001">
    <property type="protein sequence ID" value="SUX44481.1"/>
    <property type="molecule type" value="Genomic_DNA"/>
</dbReference>
<dbReference type="GeneID" id="303673965"/>
<evidence type="ECO:0000313" key="3">
    <source>
        <dbReference type="Proteomes" id="UP000185725"/>
    </source>
</evidence>
<name>A0A381FD54_9FLAO</name>
<dbReference type="AlphaFoldDB" id="A0A381FD54"/>
<dbReference type="Proteomes" id="UP000255231">
    <property type="component" value="Unassembled WGS sequence"/>
</dbReference>
<dbReference type="Proteomes" id="UP000185725">
    <property type="component" value="Unassembled WGS sequence"/>
</dbReference>
<evidence type="ECO:0000313" key="1">
    <source>
        <dbReference type="EMBL" id="SIQ24235.1"/>
    </source>
</evidence>
<accession>A0A381FD54</accession>
<evidence type="ECO:0000313" key="2">
    <source>
        <dbReference type="EMBL" id="SUX44481.1"/>
    </source>
</evidence>
<reference evidence="2 4" key="2">
    <citation type="submission" date="2018-06" db="EMBL/GenBank/DDBJ databases">
        <authorList>
            <consortium name="Pathogen Informatics"/>
            <person name="Doyle S."/>
        </authorList>
    </citation>
    <scope>NUCLEOTIDE SEQUENCE [LARGE SCALE GENOMIC DNA]</scope>
    <source>
        <strain evidence="2 4">NCTC13560</strain>
    </source>
</reference>
<dbReference type="EMBL" id="FTMF01000003">
    <property type="protein sequence ID" value="SIQ24235.1"/>
    <property type="molecule type" value="Genomic_DNA"/>
</dbReference>
<dbReference type="KEGG" id="cil:EG358_09675"/>
<evidence type="ECO:0000313" key="4">
    <source>
        <dbReference type="Proteomes" id="UP000255231"/>
    </source>
</evidence>
<proteinExistence type="predicted"/>
<gene>
    <name evidence="2" type="ORF">NCTC13560_02558</name>
    <name evidence="1" type="ORF">SAMN05421682_103280</name>
</gene>
<dbReference type="RefSeq" id="WP_076559306.1">
    <property type="nucleotide sequence ID" value="NZ_CP033929.1"/>
</dbReference>
<organism evidence="2 4">
    <name type="scientific">Chryseobacterium indoltheticum</name>
    <dbReference type="NCBI Taxonomy" id="254"/>
    <lineage>
        <taxon>Bacteria</taxon>
        <taxon>Pseudomonadati</taxon>
        <taxon>Bacteroidota</taxon>
        <taxon>Flavobacteriia</taxon>
        <taxon>Flavobacteriales</taxon>
        <taxon>Weeksellaceae</taxon>
        <taxon>Chryseobacterium group</taxon>
        <taxon>Chryseobacterium</taxon>
    </lineage>
</organism>
<sequence>MKTKFLKIVGVVFFLFVLFRVINPNYTKKIFVLNCSDEYKMSVFGREYEGFRYHNSKMDVAKCLCEKYLKTKEKKYESEIRKIINEFELENSVYNMTIEKICTDREEVFFYWYYE</sequence>
<dbReference type="OrthoDB" id="1274606at2"/>